<evidence type="ECO:0000256" key="1">
    <source>
        <dbReference type="SAM" id="Phobius"/>
    </source>
</evidence>
<sequence>MTPMMYLAAHNTGEQKRWVNKEHGGLQCCLRDNLQSYKKNLNDLPSTLLTTRSPSTYRPTSSTFVPVPGPHPPWPCRLLFLLIIQDNTQPCRHACPMPSLPFTLCHAQAILGREKADKDVSSIRDDGRRVEEELLIIVVTTAATAIVVIVGAVAAPEDGGGGFTTIVAPEAARLALCHRPPLRPLSPRADAARS</sequence>
<keyword evidence="1" id="KW-0812">Transmembrane</keyword>
<evidence type="ECO:0000313" key="2">
    <source>
        <dbReference type="EMBL" id="AAO66587.1"/>
    </source>
</evidence>
<dbReference type="Proteomes" id="UP000000763">
    <property type="component" value="Chromosome 3"/>
</dbReference>
<reference evidence="3" key="2">
    <citation type="journal article" date="2008" name="Nucleic Acids Res.">
        <title>The rice annotation project database (RAP-DB): 2008 update.</title>
        <authorList>
            <consortium name="The rice annotation project (RAP)"/>
        </authorList>
    </citation>
    <scope>GENOME REANNOTATION</scope>
    <source>
        <strain evidence="3">cv. Nipponbare</strain>
    </source>
</reference>
<gene>
    <name evidence="2" type="primary">OSJNBa0031I04.8</name>
</gene>
<dbReference type="AlphaFoldDB" id="Q84T23"/>
<protein>
    <submittedName>
        <fullName evidence="2">Uncharacterized protein</fullName>
    </submittedName>
</protein>
<feature type="transmembrane region" description="Helical" evidence="1">
    <location>
        <begin position="134"/>
        <end position="155"/>
    </location>
</feature>
<keyword evidence="1" id="KW-1133">Transmembrane helix</keyword>
<dbReference type="EMBL" id="AC135560">
    <property type="protein sequence ID" value="AAO66587.1"/>
    <property type="molecule type" value="Genomic_DNA"/>
</dbReference>
<evidence type="ECO:0000313" key="3">
    <source>
        <dbReference type="Proteomes" id="UP000000763"/>
    </source>
</evidence>
<proteinExistence type="predicted"/>
<keyword evidence="1" id="KW-0472">Membrane</keyword>
<organism evidence="2 3">
    <name type="scientific">Oryza sativa subsp. japonica</name>
    <name type="common">Rice</name>
    <dbReference type="NCBI Taxonomy" id="39947"/>
    <lineage>
        <taxon>Eukaryota</taxon>
        <taxon>Viridiplantae</taxon>
        <taxon>Streptophyta</taxon>
        <taxon>Embryophyta</taxon>
        <taxon>Tracheophyta</taxon>
        <taxon>Spermatophyta</taxon>
        <taxon>Magnoliopsida</taxon>
        <taxon>Liliopsida</taxon>
        <taxon>Poales</taxon>
        <taxon>Poaceae</taxon>
        <taxon>BOP clade</taxon>
        <taxon>Oryzoideae</taxon>
        <taxon>Oryzeae</taxon>
        <taxon>Oryzinae</taxon>
        <taxon>Oryza</taxon>
        <taxon>Oryza sativa</taxon>
    </lineage>
</organism>
<accession>Q84T23</accession>
<name>Q84T23_ORYSJ</name>
<reference evidence="3" key="1">
    <citation type="journal article" date="2005" name="Nature">
        <title>The map-based sequence of the rice genome.</title>
        <authorList>
            <consortium name="International rice genome sequencing project (IRGSP)"/>
            <person name="Matsumoto T."/>
            <person name="Wu J."/>
            <person name="Kanamori H."/>
            <person name="Katayose Y."/>
            <person name="Fujisawa M."/>
            <person name="Namiki N."/>
            <person name="Mizuno H."/>
            <person name="Yamamoto K."/>
            <person name="Antonio B.A."/>
            <person name="Baba T."/>
            <person name="Sakata K."/>
            <person name="Nagamura Y."/>
            <person name="Aoki H."/>
            <person name="Arikawa K."/>
            <person name="Arita K."/>
            <person name="Bito T."/>
            <person name="Chiden Y."/>
            <person name="Fujitsuka N."/>
            <person name="Fukunaka R."/>
            <person name="Hamada M."/>
            <person name="Harada C."/>
            <person name="Hayashi A."/>
            <person name="Hijishita S."/>
            <person name="Honda M."/>
            <person name="Hosokawa S."/>
            <person name="Ichikawa Y."/>
            <person name="Idonuma A."/>
            <person name="Iijima M."/>
            <person name="Ikeda M."/>
            <person name="Ikeno M."/>
            <person name="Ito K."/>
            <person name="Ito S."/>
            <person name="Ito T."/>
            <person name="Ito Y."/>
            <person name="Ito Y."/>
            <person name="Iwabuchi A."/>
            <person name="Kamiya K."/>
            <person name="Karasawa W."/>
            <person name="Kurita K."/>
            <person name="Katagiri S."/>
            <person name="Kikuta A."/>
            <person name="Kobayashi H."/>
            <person name="Kobayashi N."/>
            <person name="Machita K."/>
            <person name="Maehara T."/>
            <person name="Masukawa M."/>
            <person name="Mizubayashi T."/>
            <person name="Mukai Y."/>
            <person name="Nagasaki H."/>
            <person name="Nagata Y."/>
            <person name="Naito S."/>
            <person name="Nakashima M."/>
            <person name="Nakama Y."/>
            <person name="Nakamichi Y."/>
            <person name="Nakamura M."/>
            <person name="Meguro A."/>
            <person name="Negishi M."/>
            <person name="Ohta I."/>
            <person name="Ohta T."/>
            <person name="Okamoto M."/>
            <person name="Ono N."/>
            <person name="Saji S."/>
            <person name="Sakaguchi M."/>
            <person name="Sakai K."/>
            <person name="Shibata M."/>
            <person name="Shimokawa T."/>
            <person name="Song J."/>
            <person name="Takazaki Y."/>
            <person name="Terasawa K."/>
            <person name="Tsugane M."/>
            <person name="Tsuji K."/>
            <person name="Ueda S."/>
            <person name="Waki K."/>
            <person name="Yamagata H."/>
            <person name="Yamamoto M."/>
            <person name="Yamamoto S."/>
            <person name="Yamane H."/>
            <person name="Yoshiki S."/>
            <person name="Yoshihara R."/>
            <person name="Yukawa K."/>
            <person name="Zhong H."/>
            <person name="Yano M."/>
            <person name="Yuan Q."/>
            <person name="Ouyang S."/>
            <person name="Liu J."/>
            <person name="Jones K.M."/>
            <person name="Gansberger K."/>
            <person name="Moffat K."/>
            <person name="Hill J."/>
            <person name="Bera J."/>
            <person name="Fadrosh D."/>
            <person name="Jin S."/>
            <person name="Johri S."/>
            <person name="Kim M."/>
            <person name="Overton L."/>
            <person name="Reardon M."/>
            <person name="Tsitrin T."/>
            <person name="Vuong H."/>
            <person name="Weaver B."/>
            <person name="Ciecko A."/>
            <person name="Tallon L."/>
            <person name="Jackson J."/>
            <person name="Pai G."/>
            <person name="Aken S.V."/>
            <person name="Utterback T."/>
            <person name="Reidmuller S."/>
            <person name="Feldblyum T."/>
            <person name="Hsiao J."/>
            <person name="Zismann V."/>
            <person name="Iobst S."/>
            <person name="de Vazeille A.R."/>
            <person name="Buell C.R."/>
            <person name="Ying K."/>
            <person name="Li Y."/>
            <person name="Lu T."/>
            <person name="Huang Y."/>
            <person name="Zhao Q."/>
            <person name="Feng Q."/>
            <person name="Zhang L."/>
            <person name="Zhu J."/>
            <person name="Weng Q."/>
            <person name="Mu J."/>
            <person name="Lu Y."/>
            <person name="Fan D."/>
            <person name="Liu Y."/>
            <person name="Guan J."/>
            <person name="Zhang Y."/>
            <person name="Yu S."/>
            <person name="Liu X."/>
            <person name="Zhang Y."/>
            <person name="Hong G."/>
            <person name="Han B."/>
            <person name="Choisne N."/>
            <person name="Demange N."/>
            <person name="Orjeda G."/>
            <person name="Samain S."/>
            <person name="Cattolico L."/>
            <person name="Pelletier E."/>
            <person name="Couloux A."/>
            <person name="Segurens B."/>
            <person name="Wincker P."/>
            <person name="D'Hont A."/>
            <person name="Scarpelli C."/>
            <person name="Weissenbach J."/>
            <person name="Salanoubat M."/>
            <person name="Quetier F."/>
            <person name="Yu Y."/>
            <person name="Kim H.R."/>
            <person name="Rambo T."/>
            <person name="Currie J."/>
            <person name="Collura K."/>
            <person name="Luo M."/>
            <person name="Yang T."/>
            <person name="Ammiraju J.S.S."/>
            <person name="Engler F."/>
            <person name="Soderlund C."/>
            <person name="Wing R.A."/>
            <person name="Palmer L.E."/>
            <person name="de la Bastide M."/>
            <person name="Spiegel L."/>
            <person name="Nascimento L."/>
            <person name="Zutavern T."/>
            <person name="O'Shaughnessy A."/>
            <person name="Dike S."/>
            <person name="Dedhia N."/>
            <person name="Preston R."/>
            <person name="Balija V."/>
            <person name="McCombie W.R."/>
            <person name="Chow T."/>
            <person name="Chen H."/>
            <person name="Chung M."/>
            <person name="Chen C."/>
            <person name="Shaw J."/>
            <person name="Wu H."/>
            <person name="Hsiao K."/>
            <person name="Chao Y."/>
            <person name="Chu M."/>
            <person name="Cheng C."/>
            <person name="Hour A."/>
            <person name="Lee P."/>
            <person name="Lin S."/>
            <person name="Lin Y."/>
            <person name="Liou J."/>
            <person name="Liu S."/>
            <person name="Hsing Y."/>
            <person name="Raghuvanshi S."/>
            <person name="Mohanty A."/>
            <person name="Bharti A.K."/>
            <person name="Gaur A."/>
            <person name="Gupta V."/>
            <person name="Kumar D."/>
            <person name="Ravi V."/>
            <person name="Vij S."/>
            <person name="Kapur A."/>
            <person name="Khurana P."/>
            <person name="Khurana P."/>
            <person name="Khurana J.P."/>
            <person name="Tyagi A.K."/>
            <person name="Gaikwad K."/>
            <person name="Singh A."/>
            <person name="Dalal V."/>
            <person name="Srivastava S."/>
            <person name="Dixit A."/>
            <person name="Pal A.K."/>
            <person name="Ghazi I.A."/>
            <person name="Yadav M."/>
            <person name="Pandit A."/>
            <person name="Bhargava A."/>
            <person name="Sureshbabu K."/>
            <person name="Batra K."/>
            <person name="Sharma T.R."/>
            <person name="Mohapatra T."/>
            <person name="Singh N.K."/>
            <person name="Messing J."/>
            <person name="Nelson A.B."/>
            <person name="Fuks G."/>
            <person name="Kavchok S."/>
            <person name="Keizer G."/>
            <person name="Linton E."/>
            <person name="Llaca V."/>
            <person name="Song R."/>
            <person name="Tanyolac B."/>
            <person name="Young S."/>
            <person name="Ho-Il K."/>
            <person name="Hahn J.H."/>
            <person name="Sangsakoo G."/>
            <person name="Vanavichit A."/>
            <person name="de Mattos Luiz.A.T."/>
            <person name="Zimmer P.D."/>
            <person name="Malone G."/>
            <person name="Dellagostin O."/>
            <person name="de Oliveira A.C."/>
            <person name="Bevan M."/>
            <person name="Bancroft I."/>
            <person name="Minx P."/>
            <person name="Cordum H."/>
            <person name="Wilson R."/>
            <person name="Cheng Z."/>
            <person name="Jin W."/>
            <person name="Jiang J."/>
            <person name="Leong S.A."/>
            <person name="Iwama H."/>
            <person name="Gojobori T."/>
            <person name="Itoh T."/>
            <person name="Niimura Y."/>
            <person name="Fujii Y."/>
            <person name="Habara T."/>
            <person name="Sakai H."/>
            <person name="Sato Y."/>
            <person name="Wilson G."/>
            <person name="Kumar K."/>
            <person name="McCouch S."/>
            <person name="Juretic N."/>
            <person name="Hoen D."/>
            <person name="Wright S."/>
            <person name="Bruskiewich R."/>
            <person name="Bureau T."/>
            <person name="Miyao A."/>
            <person name="Hirochika H."/>
            <person name="Nishikawa T."/>
            <person name="Kadowaki K."/>
            <person name="Sugiura M."/>
            <person name="Burr B."/>
            <person name="Sasaki T."/>
        </authorList>
    </citation>
    <scope>NUCLEOTIDE SEQUENCE [LARGE SCALE GENOMIC DNA]</scope>
    <source>
        <strain evidence="3">cv. Nipponbare</strain>
    </source>
</reference>